<keyword evidence="3" id="KW-1185">Reference proteome</keyword>
<protein>
    <submittedName>
        <fullName evidence="2">Uncharacterized protein</fullName>
    </submittedName>
</protein>
<name>A0ABV7W904_9BURK</name>
<proteinExistence type="predicted"/>
<dbReference type="EMBL" id="JBHRXX010000009">
    <property type="protein sequence ID" value="MFC3685733.1"/>
    <property type="molecule type" value="Genomic_DNA"/>
</dbReference>
<dbReference type="Proteomes" id="UP001595729">
    <property type="component" value="Unassembled WGS sequence"/>
</dbReference>
<organism evidence="2 3">
    <name type="scientific">Hydrogenophaga luteola</name>
    <dbReference type="NCBI Taxonomy" id="1591122"/>
    <lineage>
        <taxon>Bacteria</taxon>
        <taxon>Pseudomonadati</taxon>
        <taxon>Pseudomonadota</taxon>
        <taxon>Betaproteobacteria</taxon>
        <taxon>Burkholderiales</taxon>
        <taxon>Comamonadaceae</taxon>
        <taxon>Hydrogenophaga</taxon>
    </lineage>
</organism>
<sequence length="98" mass="11052">MDSLWRSAWLVDAAIVITLVEWLGLVIYHRLTGRGLTPRSFQWNLVSGLCLMAALRCALLDLAWIWGAGCLAASGAAHLAYLRQRWQRQRASRQAFLV</sequence>
<keyword evidence="1" id="KW-0472">Membrane</keyword>
<comment type="caution">
    <text evidence="2">The sequence shown here is derived from an EMBL/GenBank/DDBJ whole genome shotgun (WGS) entry which is preliminary data.</text>
</comment>
<keyword evidence="1" id="KW-1133">Transmembrane helix</keyword>
<feature type="transmembrane region" description="Helical" evidence="1">
    <location>
        <begin position="64"/>
        <end position="82"/>
    </location>
</feature>
<reference evidence="3" key="1">
    <citation type="journal article" date="2019" name="Int. J. Syst. Evol. Microbiol.">
        <title>The Global Catalogue of Microorganisms (GCM) 10K type strain sequencing project: providing services to taxonomists for standard genome sequencing and annotation.</title>
        <authorList>
            <consortium name="The Broad Institute Genomics Platform"/>
            <consortium name="The Broad Institute Genome Sequencing Center for Infectious Disease"/>
            <person name="Wu L."/>
            <person name="Ma J."/>
        </authorList>
    </citation>
    <scope>NUCLEOTIDE SEQUENCE [LARGE SCALE GENOMIC DNA]</scope>
    <source>
        <strain evidence="3">KCTC 42501</strain>
    </source>
</reference>
<evidence type="ECO:0000313" key="2">
    <source>
        <dbReference type="EMBL" id="MFC3685733.1"/>
    </source>
</evidence>
<evidence type="ECO:0000256" key="1">
    <source>
        <dbReference type="SAM" id="Phobius"/>
    </source>
</evidence>
<keyword evidence="1" id="KW-0812">Transmembrane</keyword>
<dbReference type="RefSeq" id="WP_382177458.1">
    <property type="nucleotide sequence ID" value="NZ_JBHRXX010000009.1"/>
</dbReference>
<gene>
    <name evidence="2" type="ORF">ACFOPI_19180</name>
</gene>
<evidence type="ECO:0000313" key="3">
    <source>
        <dbReference type="Proteomes" id="UP001595729"/>
    </source>
</evidence>
<accession>A0ABV7W904</accession>
<feature type="transmembrane region" description="Helical" evidence="1">
    <location>
        <begin position="6"/>
        <end position="28"/>
    </location>
</feature>